<evidence type="ECO:0000313" key="1">
    <source>
        <dbReference type="EMBL" id="CDZ86852.1"/>
    </source>
</evidence>
<dbReference type="InterPro" id="IPR036390">
    <property type="entry name" value="WH_DNA-bd_sf"/>
</dbReference>
<dbReference type="eggNOG" id="COG4861">
    <property type="taxonomic scope" value="Bacteria"/>
</dbReference>
<evidence type="ECO:0000313" key="2">
    <source>
        <dbReference type="Proteomes" id="UP000042997"/>
    </source>
</evidence>
<dbReference type="EMBL" id="CCSD01000013">
    <property type="protein sequence ID" value="CDZ86852.1"/>
    <property type="molecule type" value="Genomic_DNA"/>
</dbReference>
<accession>A0A098BF79</accession>
<organism evidence="1 2">
    <name type="scientific">Rhodococcus ruber</name>
    <dbReference type="NCBI Taxonomy" id="1830"/>
    <lineage>
        <taxon>Bacteria</taxon>
        <taxon>Bacillati</taxon>
        <taxon>Actinomycetota</taxon>
        <taxon>Actinomycetes</taxon>
        <taxon>Mycobacteriales</taxon>
        <taxon>Nocardiaceae</taxon>
        <taxon>Rhodococcus</taxon>
    </lineage>
</organism>
<evidence type="ECO:0008006" key="3">
    <source>
        <dbReference type="Google" id="ProtNLM"/>
    </source>
</evidence>
<name>A0A098BF79_9NOCA</name>
<dbReference type="AlphaFoldDB" id="A0A098BF79"/>
<dbReference type="Proteomes" id="UP000042997">
    <property type="component" value="Unassembled WGS sequence"/>
</dbReference>
<dbReference type="SUPFAM" id="SSF46785">
    <property type="entry name" value="Winged helix' DNA-binding domain"/>
    <property type="match status" value="1"/>
</dbReference>
<sequence length="374" mass="40191">MGFRVVPITYGGDMTASAPLAEPADSATGPRPERPIDIYRRAIAVVEACLPLGWTVTSDRPRSPAAPDRILVTAPDGESVSYAVIASRGVLSGDVARIAAELSESDRGFVCAHYLSDPVRRQLDQHGISYSDATGNLTLVASRPAMWVRNRGADADPWRGPGRPSGVLTGEPSERVVRALADFTGEMSVPELIRLSGASTGATYRVVEVLGERELIRRIPRGPITMVHWEKMLRAWAADRKPCVTRGFAAPDGIGTVRADLSEPLDLSYAITGLGATDYAGAEVLEVYADDPDTFAQALGLRPVDRGADVVVATPWSPVVFERMERRDGLRFAAPSQVYADLLAGPFRNPNAAEHLLAALTADPSAWRRPVGRT</sequence>
<gene>
    <name evidence="1" type="ORF">RHRU231_110027</name>
</gene>
<proteinExistence type="predicted"/>
<reference evidence="1 2" key="1">
    <citation type="journal article" date="2014" name="Genome Announc.">
        <title>Draft Genome Sequence of Propane- and Butane-Oxidizing Actinobacterium Rhodococcus ruber IEGM 231.</title>
        <authorList>
            <person name="Ivshina I.B."/>
            <person name="Kuyukina M.S."/>
            <person name="Krivoruchko A.V."/>
            <person name="Barbe V."/>
            <person name="Fischer C."/>
        </authorList>
    </citation>
    <scope>NUCLEOTIDE SEQUENCE [LARGE SCALE GENOMIC DNA]</scope>
</reference>
<protein>
    <recommendedName>
        <fullName evidence="3">HTH iclR-type domain-containing protein</fullName>
    </recommendedName>
</protein>